<accession>A0A327R278</accession>
<evidence type="ECO:0000256" key="3">
    <source>
        <dbReference type="ARBA" id="ARBA00006669"/>
    </source>
</evidence>
<comment type="similarity">
    <text evidence="3">Belongs to the nicotinamide ribonucleoside (NR) uptake permease (TC 4.B.1) family.</text>
</comment>
<keyword evidence="7 10" id="KW-0812">Transmembrane</keyword>
<sequence>MHFFDIENILVTVFGYPLSYVECIGTIMGLFAVWFAAKQHIITWPASLINVTCFFAVFYQVQLYSDMFLQVYFFGISVYGWVIWKMQKQEGKPIQRLSNKQRIQILIWIAALTGIFGYFIQHLHDYFPSVFQHPAAFPYVDSFIAVASIFANTLLARRIFENWVLWIVIDAICIFVYALKHILFISFEYFIFFFMASYGLYEWVKIMKDEKRLSTR</sequence>
<evidence type="ECO:0000256" key="2">
    <source>
        <dbReference type="ARBA" id="ARBA00004651"/>
    </source>
</evidence>
<evidence type="ECO:0000256" key="8">
    <source>
        <dbReference type="ARBA" id="ARBA00022989"/>
    </source>
</evidence>
<proteinExistence type="inferred from homology"/>
<evidence type="ECO:0000256" key="9">
    <source>
        <dbReference type="ARBA" id="ARBA00023136"/>
    </source>
</evidence>
<name>A0A327R278_9BACT</name>
<keyword evidence="9 10" id="KW-0472">Membrane</keyword>
<dbReference type="OrthoDB" id="9791248at2"/>
<reference evidence="11 12" key="1">
    <citation type="submission" date="2018-06" db="EMBL/GenBank/DDBJ databases">
        <title>Genomic Encyclopedia of Archaeal and Bacterial Type Strains, Phase II (KMG-II): from individual species to whole genera.</title>
        <authorList>
            <person name="Goeker M."/>
        </authorList>
    </citation>
    <scope>NUCLEOTIDE SEQUENCE [LARGE SCALE GENOMIC DNA]</scope>
    <source>
        <strain evidence="11 12">DSM 23857</strain>
    </source>
</reference>
<evidence type="ECO:0000256" key="6">
    <source>
        <dbReference type="ARBA" id="ARBA00022475"/>
    </source>
</evidence>
<feature type="transmembrane region" description="Helical" evidence="10">
    <location>
        <begin position="105"/>
        <end position="124"/>
    </location>
</feature>
<dbReference type="Pfam" id="PF04973">
    <property type="entry name" value="NMN_transporter"/>
    <property type="match status" value="1"/>
</dbReference>
<evidence type="ECO:0000256" key="5">
    <source>
        <dbReference type="ARBA" id="ARBA00022448"/>
    </source>
</evidence>
<feature type="transmembrane region" description="Helical" evidence="10">
    <location>
        <begin position="42"/>
        <end position="61"/>
    </location>
</feature>
<dbReference type="PANTHER" id="PTHR36122">
    <property type="entry name" value="NICOTINAMIDE RIBOSIDE TRANSPORTER PNUC"/>
    <property type="match status" value="1"/>
</dbReference>
<comment type="subcellular location">
    <subcellularLocation>
        <location evidence="2">Cell membrane</location>
        <topology evidence="2">Multi-pass membrane protein</topology>
    </subcellularLocation>
</comment>
<dbReference type="GO" id="GO:0005886">
    <property type="term" value="C:plasma membrane"/>
    <property type="evidence" value="ECO:0007669"/>
    <property type="project" value="UniProtKB-SubCell"/>
</dbReference>
<protein>
    <recommendedName>
        <fullName evidence="4">Nicotinamide riboside transporter PnuC</fullName>
    </recommendedName>
</protein>
<feature type="transmembrane region" description="Helical" evidence="10">
    <location>
        <begin position="136"/>
        <end position="156"/>
    </location>
</feature>
<keyword evidence="6" id="KW-1003">Cell membrane</keyword>
<organism evidence="11 12">
    <name type="scientific">Chitinophaga skermanii</name>
    <dbReference type="NCBI Taxonomy" id="331697"/>
    <lineage>
        <taxon>Bacteria</taxon>
        <taxon>Pseudomonadati</taxon>
        <taxon>Bacteroidota</taxon>
        <taxon>Chitinophagia</taxon>
        <taxon>Chitinophagales</taxon>
        <taxon>Chitinophagaceae</taxon>
        <taxon>Chitinophaga</taxon>
    </lineage>
</organism>
<feature type="transmembrane region" description="Helical" evidence="10">
    <location>
        <begin position="67"/>
        <end position="84"/>
    </location>
</feature>
<feature type="transmembrane region" description="Helical" evidence="10">
    <location>
        <begin position="14"/>
        <end position="35"/>
    </location>
</feature>
<dbReference type="EMBL" id="QLLL01000001">
    <property type="protein sequence ID" value="RAJ10916.1"/>
    <property type="molecule type" value="Genomic_DNA"/>
</dbReference>
<feature type="transmembrane region" description="Helical" evidence="10">
    <location>
        <begin position="185"/>
        <end position="204"/>
    </location>
</feature>
<evidence type="ECO:0000256" key="4">
    <source>
        <dbReference type="ARBA" id="ARBA00017522"/>
    </source>
</evidence>
<dbReference type="InterPro" id="IPR006419">
    <property type="entry name" value="NMN_transpt_PnuC"/>
</dbReference>
<keyword evidence="8 10" id="KW-1133">Transmembrane helix</keyword>
<dbReference type="RefSeq" id="WP_111596035.1">
    <property type="nucleotide sequence ID" value="NZ_QLLL01000001.1"/>
</dbReference>
<feature type="transmembrane region" description="Helical" evidence="10">
    <location>
        <begin position="163"/>
        <end position="179"/>
    </location>
</feature>
<gene>
    <name evidence="11" type="ORF">LX64_00523</name>
</gene>
<comment type="function">
    <text evidence="1">Required for nicotinamide riboside transport across the inner membrane.</text>
</comment>
<dbReference type="Proteomes" id="UP000249547">
    <property type="component" value="Unassembled WGS sequence"/>
</dbReference>
<evidence type="ECO:0000256" key="7">
    <source>
        <dbReference type="ARBA" id="ARBA00022692"/>
    </source>
</evidence>
<dbReference type="AlphaFoldDB" id="A0A327R278"/>
<evidence type="ECO:0000256" key="1">
    <source>
        <dbReference type="ARBA" id="ARBA00002672"/>
    </source>
</evidence>
<dbReference type="PANTHER" id="PTHR36122:SF2">
    <property type="entry name" value="NICOTINAMIDE RIBOSIDE TRANSPORTER PNUC"/>
    <property type="match status" value="1"/>
</dbReference>
<comment type="caution">
    <text evidence="11">The sequence shown here is derived from an EMBL/GenBank/DDBJ whole genome shotgun (WGS) entry which is preliminary data.</text>
</comment>
<dbReference type="NCBIfam" id="TIGR01528">
    <property type="entry name" value="NMN_trans_PnuC"/>
    <property type="match status" value="1"/>
</dbReference>
<evidence type="ECO:0000256" key="10">
    <source>
        <dbReference type="SAM" id="Phobius"/>
    </source>
</evidence>
<dbReference type="GO" id="GO:0034257">
    <property type="term" value="F:nicotinamide riboside transmembrane transporter activity"/>
    <property type="evidence" value="ECO:0007669"/>
    <property type="project" value="InterPro"/>
</dbReference>
<evidence type="ECO:0000313" key="12">
    <source>
        <dbReference type="Proteomes" id="UP000249547"/>
    </source>
</evidence>
<keyword evidence="12" id="KW-1185">Reference proteome</keyword>
<evidence type="ECO:0000313" key="11">
    <source>
        <dbReference type="EMBL" id="RAJ10916.1"/>
    </source>
</evidence>
<keyword evidence="5" id="KW-0813">Transport</keyword>